<evidence type="ECO:0000313" key="1">
    <source>
        <dbReference type="EMBL" id="TID27399.1"/>
    </source>
</evidence>
<protein>
    <submittedName>
        <fullName evidence="1">Cytochrome c1 heme protein</fullName>
    </submittedName>
</protein>
<dbReference type="EMBL" id="SNSC02000001">
    <property type="protein sequence ID" value="TID27399.1"/>
    <property type="molecule type" value="Genomic_DNA"/>
</dbReference>
<accession>A0A4Z1PMJ9</accession>
<comment type="caution">
    <text evidence="1">The sequence shown here is derived from an EMBL/GenBank/DDBJ whole genome shotgun (WGS) entry which is preliminary data.</text>
</comment>
<evidence type="ECO:0000313" key="2">
    <source>
        <dbReference type="Proteomes" id="UP000298493"/>
    </source>
</evidence>
<gene>
    <name evidence="1" type="ORF">E6O75_ATG00166</name>
</gene>
<sequence length="297" mass="33163">MCRQLVSISACKHHRFTGLYEKCLGAISNMCICSGAINATELIDRTHIILDEHINLCEPCEFIYNQGILLAKDAIDFQGHASLETKREAEDTGKKMRAKEFKLLILDDVKAKREAALELAKKKRKDDIRDGMVALPTAKELAKAVKRFPDPIHDLRLAKSKTGNKVHFGIKPPYMEDKRWHRHNIHATNQADNLPTFGAGVREFEDVEDDGTEGVRLEEMQDVVMLSEAGEVADMEEIGAREFENGVEKAKSAALITKKRARKGARTSVPGGYGIVEAVEDLGDDEQTIVRVPQSRI</sequence>
<proteinExistence type="predicted"/>
<dbReference type="Proteomes" id="UP000298493">
    <property type="component" value="Unassembled WGS sequence"/>
</dbReference>
<reference evidence="1 2" key="1">
    <citation type="submission" date="2019-04" db="EMBL/GenBank/DDBJ databases">
        <title>High contiguity whole genome sequence and gene annotation resource for two Venturia nashicola isolates.</title>
        <authorList>
            <person name="Prokchorchik M."/>
            <person name="Won K."/>
            <person name="Lee Y."/>
            <person name="Choi E.D."/>
            <person name="Segonzac C."/>
            <person name="Sohn K.H."/>
        </authorList>
    </citation>
    <scope>NUCLEOTIDE SEQUENCE [LARGE SCALE GENOMIC DNA]</scope>
    <source>
        <strain evidence="1 2">PRI2</strain>
    </source>
</reference>
<dbReference type="AlphaFoldDB" id="A0A4Z1PMJ9"/>
<organism evidence="1 2">
    <name type="scientific">Venturia nashicola</name>
    <dbReference type="NCBI Taxonomy" id="86259"/>
    <lineage>
        <taxon>Eukaryota</taxon>
        <taxon>Fungi</taxon>
        <taxon>Dikarya</taxon>
        <taxon>Ascomycota</taxon>
        <taxon>Pezizomycotina</taxon>
        <taxon>Dothideomycetes</taxon>
        <taxon>Pleosporomycetidae</taxon>
        <taxon>Venturiales</taxon>
        <taxon>Venturiaceae</taxon>
        <taxon>Venturia</taxon>
    </lineage>
</organism>
<keyword evidence="2" id="KW-1185">Reference proteome</keyword>
<dbReference type="OrthoDB" id="10401599at2759"/>
<name>A0A4Z1PMJ9_9PEZI</name>